<protein>
    <recommendedName>
        <fullName evidence="1">F-box domain-containing protein</fullName>
    </recommendedName>
</protein>
<comment type="caution">
    <text evidence="2">The sequence shown here is derived from an EMBL/GenBank/DDBJ whole genome shotgun (WGS) entry which is preliminary data.</text>
</comment>
<evidence type="ECO:0000313" key="3">
    <source>
        <dbReference type="Proteomes" id="UP001050691"/>
    </source>
</evidence>
<dbReference type="InterPro" id="IPR001810">
    <property type="entry name" value="F-box_dom"/>
</dbReference>
<sequence>MPVTMVEIFLLIYLSPKNMNVSPLSNLSVEIIVRLFSFLLPKELAQCAHLSKRFLTIIRTTSILTYALELGKVNLDGTYFLNFQRIENSECNSSDLLAVLRKREHGLSTFTWNERWDTFVKKKFNNLQICGSVFTGGYAHKDDEWYHVDTIYVYDLHNVSNNGPTVTTLSLNAVYSGYAVDPGQDLLVLIENYVVGDPFYKLHFHTLSTGLEYEYTTLKQSVISVWLPYADGWSSQPLIDIFGDNLLVKQHNSKSSDMKIINWKTAQTLFR</sequence>
<dbReference type="Pfam" id="PF00646">
    <property type="entry name" value="F-box"/>
    <property type="match status" value="1"/>
</dbReference>
<dbReference type="AlphaFoldDB" id="A0AAV5AA45"/>
<gene>
    <name evidence="2" type="ORF">Clacol_005725</name>
</gene>
<dbReference type="EMBL" id="BPWL01000006">
    <property type="protein sequence ID" value="GJJ11492.1"/>
    <property type="molecule type" value="Genomic_DNA"/>
</dbReference>
<dbReference type="SUPFAM" id="SSF81383">
    <property type="entry name" value="F-box domain"/>
    <property type="match status" value="1"/>
</dbReference>
<evidence type="ECO:0000313" key="2">
    <source>
        <dbReference type="EMBL" id="GJJ11492.1"/>
    </source>
</evidence>
<feature type="domain" description="F-box" evidence="1">
    <location>
        <begin position="24"/>
        <end position="62"/>
    </location>
</feature>
<dbReference type="InterPro" id="IPR036047">
    <property type="entry name" value="F-box-like_dom_sf"/>
</dbReference>
<dbReference type="Proteomes" id="UP001050691">
    <property type="component" value="Unassembled WGS sequence"/>
</dbReference>
<dbReference type="Gene3D" id="1.20.1280.50">
    <property type="match status" value="1"/>
</dbReference>
<accession>A0AAV5AA45</accession>
<name>A0AAV5AA45_9AGAM</name>
<organism evidence="2 3">
    <name type="scientific">Clathrus columnatus</name>
    <dbReference type="NCBI Taxonomy" id="1419009"/>
    <lineage>
        <taxon>Eukaryota</taxon>
        <taxon>Fungi</taxon>
        <taxon>Dikarya</taxon>
        <taxon>Basidiomycota</taxon>
        <taxon>Agaricomycotina</taxon>
        <taxon>Agaricomycetes</taxon>
        <taxon>Phallomycetidae</taxon>
        <taxon>Phallales</taxon>
        <taxon>Clathraceae</taxon>
        <taxon>Clathrus</taxon>
    </lineage>
</organism>
<evidence type="ECO:0000259" key="1">
    <source>
        <dbReference type="Pfam" id="PF00646"/>
    </source>
</evidence>
<reference evidence="2" key="1">
    <citation type="submission" date="2021-10" db="EMBL/GenBank/DDBJ databases">
        <title>De novo Genome Assembly of Clathrus columnatus (Basidiomycota, Fungi) Using Illumina and Nanopore Sequence Data.</title>
        <authorList>
            <person name="Ogiso-Tanaka E."/>
            <person name="Itagaki H."/>
            <person name="Hosoya T."/>
            <person name="Hosaka K."/>
        </authorList>
    </citation>
    <scope>NUCLEOTIDE SEQUENCE</scope>
    <source>
        <strain evidence="2">MO-923</strain>
    </source>
</reference>
<keyword evidence="3" id="KW-1185">Reference proteome</keyword>
<proteinExistence type="predicted"/>